<dbReference type="EMBL" id="BSPV01000003">
    <property type="protein sequence ID" value="GLT13770.1"/>
    <property type="molecule type" value="Genomic_DNA"/>
</dbReference>
<keyword evidence="5" id="KW-0812">Transmembrane</keyword>
<gene>
    <name evidence="12" type="primary">lamB</name>
    <name evidence="12" type="ORF">FOF44_14215</name>
    <name evidence="11" type="ORF">GCM10007931_07440</name>
</gene>
<dbReference type="InterPro" id="IPR050286">
    <property type="entry name" value="G_neg_Bact_CarbUptk_Porin"/>
</dbReference>
<dbReference type="GO" id="GO:0009279">
    <property type="term" value="C:cell outer membrane"/>
    <property type="evidence" value="ECO:0007669"/>
    <property type="project" value="UniProtKB-SubCell"/>
</dbReference>
<dbReference type="NCBIfam" id="NF006860">
    <property type="entry name" value="PRK09360.1"/>
    <property type="match status" value="1"/>
</dbReference>
<evidence type="ECO:0000313" key="12">
    <source>
        <dbReference type="EMBL" id="TVO34019.1"/>
    </source>
</evidence>
<keyword evidence="4" id="KW-1134">Transmembrane beta strand</keyword>
<dbReference type="EMBL" id="VMKJ01000034">
    <property type="protein sequence ID" value="TVO34019.1"/>
    <property type="molecule type" value="Genomic_DNA"/>
</dbReference>
<dbReference type="AlphaFoldDB" id="A0A557P062"/>
<dbReference type="Proteomes" id="UP001157156">
    <property type="component" value="Unassembled WGS sequence"/>
</dbReference>
<dbReference type="GO" id="GO:0015774">
    <property type="term" value="P:polysaccharide transport"/>
    <property type="evidence" value="ECO:0007669"/>
    <property type="project" value="TreeGrafter"/>
</dbReference>
<dbReference type="GO" id="GO:0006811">
    <property type="term" value="P:monoatomic ion transport"/>
    <property type="evidence" value="ECO:0007669"/>
    <property type="project" value="UniProtKB-KW"/>
</dbReference>
<dbReference type="GO" id="GO:0046930">
    <property type="term" value="C:pore complex"/>
    <property type="evidence" value="ECO:0007669"/>
    <property type="project" value="UniProtKB-KW"/>
</dbReference>
<dbReference type="Gene3D" id="2.40.170.10">
    <property type="entry name" value="Porin, LamB type"/>
    <property type="match status" value="1"/>
</dbReference>
<feature type="signal peptide" evidence="10">
    <location>
        <begin position="1"/>
        <end position="24"/>
    </location>
</feature>
<dbReference type="OrthoDB" id="106611at2"/>
<comment type="subcellular location">
    <subcellularLocation>
        <location evidence="1">Cell outer membrane</location>
        <topology evidence="1">Multi-pass membrane protein</topology>
    </subcellularLocation>
</comment>
<keyword evidence="7" id="KW-0626">Porin</keyword>
<evidence type="ECO:0000313" key="14">
    <source>
        <dbReference type="Proteomes" id="UP001157156"/>
    </source>
</evidence>
<reference evidence="11" key="1">
    <citation type="journal article" date="2014" name="Int. J. Syst. Evol. Microbiol.">
        <title>Complete genome of a new Firmicutes species belonging to the dominant human colonic microbiota ('Ruminococcus bicirculans') reveals two chromosomes and a selective capacity to utilize plant glucans.</title>
        <authorList>
            <consortium name="NISC Comparative Sequencing Program"/>
            <person name="Wegmann U."/>
            <person name="Louis P."/>
            <person name="Goesmann A."/>
            <person name="Henrissat B."/>
            <person name="Duncan S.H."/>
            <person name="Flint H.J."/>
        </authorList>
    </citation>
    <scope>NUCLEOTIDE SEQUENCE</scope>
    <source>
        <strain evidence="11">NBRC 111146</strain>
    </source>
</reference>
<organism evidence="12 13">
    <name type="scientific">Vibrio algivorus</name>
    <dbReference type="NCBI Taxonomy" id="1667024"/>
    <lineage>
        <taxon>Bacteria</taxon>
        <taxon>Pseudomonadati</taxon>
        <taxon>Pseudomonadota</taxon>
        <taxon>Gammaproteobacteria</taxon>
        <taxon>Vibrionales</taxon>
        <taxon>Vibrionaceae</taxon>
        <taxon>Vibrio</taxon>
    </lineage>
</organism>
<keyword evidence="6" id="KW-0406">Ion transport</keyword>
<feature type="chain" id="PRO_5022006174" evidence="10">
    <location>
        <begin position="25"/>
        <end position="426"/>
    </location>
</feature>
<reference evidence="12 13" key="3">
    <citation type="submission" date="2019-07" db="EMBL/GenBank/DDBJ databases">
        <title>The draft genome sequence of Vibrio algivorus M1486.</title>
        <authorList>
            <person name="Meng X."/>
        </authorList>
    </citation>
    <scope>NUCLEOTIDE SEQUENCE [LARGE SCALE GENOMIC DNA]</scope>
    <source>
        <strain evidence="12 13">M1486</strain>
    </source>
</reference>
<dbReference type="PANTHER" id="PTHR38762:SF1">
    <property type="entry name" value="CRYPTIC OUTER MEMBRANE PORIN BGLH-RELATED"/>
    <property type="match status" value="1"/>
</dbReference>
<evidence type="ECO:0000256" key="1">
    <source>
        <dbReference type="ARBA" id="ARBA00004571"/>
    </source>
</evidence>
<reference evidence="14" key="2">
    <citation type="journal article" date="2019" name="Int. J. Syst. Evol. Microbiol.">
        <title>The Global Catalogue of Microorganisms (GCM) 10K type strain sequencing project: providing services to taxonomists for standard genome sequencing and annotation.</title>
        <authorList>
            <consortium name="The Broad Institute Genomics Platform"/>
            <consortium name="The Broad Institute Genome Sequencing Center for Infectious Disease"/>
            <person name="Wu L."/>
            <person name="Ma J."/>
        </authorList>
    </citation>
    <scope>NUCLEOTIDE SEQUENCE [LARGE SCALE GENOMIC DNA]</scope>
    <source>
        <strain evidence="14">NBRC 111146</strain>
    </source>
</reference>
<evidence type="ECO:0000256" key="9">
    <source>
        <dbReference type="ARBA" id="ARBA00023237"/>
    </source>
</evidence>
<dbReference type="RefSeq" id="WP_089124155.1">
    <property type="nucleotide sequence ID" value="NZ_BSPV01000003.1"/>
</dbReference>
<keyword evidence="3" id="KW-0813">Transport</keyword>
<dbReference type="InterPro" id="IPR036998">
    <property type="entry name" value="Porin_LamB_sf"/>
</dbReference>
<dbReference type="Pfam" id="PF02264">
    <property type="entry name" value="LamB"/>
    <property type="match status" value="1"/>
</dbReference>
<evidence type="ECO:0000256" key="3">
    <source>
        <dbReference type="ARBA" id="ARBA00022448"/>
    </source>
</evidence>
<reference evidence="11" key="4">
    <citation type="submission" date="2023-01" db="EMBL/GenBank/DDBJ databases">
        <title>Draft genome sequence of Vibrio algivorus strain NBRC 111146.</title>
        <authorList>
            <person name="Sun Q."/>
            <person name="Mori K."/>
        </authorList>
    </citation>
    <scope>NUCLEOTIDE SEQUENCE</scope>
    <source>
        <strain evidence="11">NBRC 111146</strain>
    </source>
</reference>
<comment type="caution">
    <text evidence="12">The sequence shown here is derived from an EMBL/GenBank/DDBJ whole genome shotgun (WGS) entry which is preliminary data.</text>
</comment>
<keyword evidence="14" id="KW-1185">Reference proteome</keyword>
<proteinExistence type="inferred from homology"/>
<keyword evidence="8" id="KW-0472">Membrane</keyword>
<keyword evidence="9" id="KW-0998">Cell outer membrane</keyword>
<sequence>MKNLKVCLTAAAVSSALLAPAAMAVGVDFHGYMRAGAGVSAHGGANESYERNKVGRLGNEDDVYGEVQLDTTPIKAGDSAEFIVSSMIAYGSDGSNGWESARDDEDGADVALAQFNVQAKGLFDFDKEATLWAGKRYYQRQDIHITDFYYWNTSGGAGGGIENVTAGPGKISFAFMRDDSLGNDIGVDLDGDGVTDKQNYNVNNFDLRYADLGLWQDATLELGVNYYMVNETDEQETYDLDTEDSVMATAVITQGNFFGGFNKTVFQFATNGAASGMAGLGSGSWVPAVSDGDTGFRVINFGVVDLSENWDFGHQVMYAQSSYEGNKKDHTFANVVMRPIYNWSEVMKTEFEAGYYTEENQWGTDGADNEGAKFTVAQAWSAGSGFWARPEIRVYASYVDDFENDNRFGNDQSNEFSVGIQAEAWW</sequence>
<evidence type="ECO:0000313" key="13">
    <source>
        <dbReference type="Proteomes" id="UP000319828"/>
    </source>
</evidence>
<evidence type="ECO:0000256" key="6">
    <source>
        <dbReference type="ARBA" id="ARBA00023065"/>
    </source>
</evidence>
<name>A0A557P062_9VIBR</name>
<evidence type="ECO:0000256" key="10">
    <source>
        <dbReference type="SAM" id="SignalP"/>
    </source>
</evidence>
<evidence type="ECO:0000256" key="7">
    <source>
        <dbReference type="ARBA" id="ARBA00023114"/>
    </source>
</evidence>
<comment type="similarity">
    <text evidence="2">Belongs to the porin LamB (TC 1.B.3) family.</text>
</comment>
<dbReference type="PANTHER" id="PTHR38762">
    <property type="entry name" value="CRYPTIC OUTER MEMBRANE PORIN BGLH-RELATED"/>
    <property type="match status" value="1"/>
</dbReference>
<evidence type="ECO:0000256" key="8">
    <source>
        <dbReference type="ARBA" id="ARBA00023136"/>
    </source>
</evidence>
<dbReference type="SUPFAM" id="SSF56935">
    <property type="entry name" value="Porins"/>
    <property type="match status" value="1"/>
</dbReference>
<dbReference type="GO" id="GO:0015144">
    <property type="term" value="F:carbohydrate transmembrane transporter activity"/>
    <property type="evidence" value="ECO:0007669"/>
    <property type="project" value="TreeGrafter"/>
</dbReference>
<dbReference type="InterPro" id="IPR003192">
    <property type="entry name" value="Porin_LamB"/>
</dbReference>
<dbReference type="GO" id="GO:0015288">
    <property type="term" value="F:porin activity"/>
    <property type="evidence" value="ECO:0007669"/>
    <property type="project" value="UniProtKB-KW"/>
</dbReference>
<dbReference type="CDD" id="cd01346">
    <property type="entry name" value="Maltoporin-like"/>
    <property type="match status" value="1"/>
</dbReference>
<protein>
    <submittedName>
        <fullName evidence="11 12">Maltoporin</fullName>
    </submittedName>
</protein>
<accession>A0A557P062</accession>
<keyword evidence="10" id="KW-0732">Signal</keyword>
<evidence type="ECO:0000256" key="5">
    <source>
        <dbReference type="ARBA" id="ARBA00022692"/>
    </source>
</evidence>
<evidence type="ECO:0000313" key="11">
    <source>
        <dbReference type="EMBL" id="GLT13770.1"/>
    </source>
</evidence>
<evidence type="ECO:0000256" key="4">
    <source>
        <dbReference type="ARBA" id="ARBA00022452"/>
    </source>
</evidence>
<evidence type="ECO:0000256" key="2">
    <source>
        <dbReference type="ARBA" id="ARBA00007055"/>
    </source>
</evidence>
<dbReference type="Proteomes" id="UP000319828">
    <property type="component" value="Unassembled WGS sequence"/>
</dbReference>